<dbReference type="Gene3D" id="3.40.50.450">
    <property type="match status" value="1"/>
</dbReference>
<evidence type="ECO:0000259" key="3">
    <source>
        <dbReference type="Pfam" id="PF17782"/>
    </source>
</evidence>
<comment type="caution">
    <text evidence="4">The sequence shown here is derived from an EMBL/GenBank/DDBJ whole genome shotgun (WGS) entry which is preliminary data.</text>
</comment>
<dbReference type="NCBIfam" id="TIGR00732">
    <property type="entry name" value="dprA"/>
    <property type="match status" value="1"/>
</dbReference>
<dbReference type="Pfam" id="PF17782">
    <property type="entry name" value="WHD_DprA"/>
    <property type="match status" value="1"/>
</dbReference>
<dbReference type="InterPro" id="IPR036388">
    <property type="entry name" value="WH-like_DNA-bd_sf"/>
</dbReference>
<dbReference type="InterPro" id="IPR057666">
    <property type="entry name" value="DrpA_SLOG"/>
</dbReference>
<sequence>MSPEEKLFLLGFVILTGKSLSMAKLAVQEPNVSEGEAVLRGREEWQKAAKLGAKIVFFEDPEYPSILKEIKDPPAFLYVKGRLESEACYLAMVGTRKPTPYGRKVAFEWAKELASLGLGIVSGLALGIDTEAHRGALSAEGYTVAVLGSGLDWIYPYENRKLAEKIVARGGALISEFPFGSRPERWRFPRRNRIISGMSKGVLVVEAAQRSGSLITARLAADQGREVMAVPGSVFSEASQGTHYLIREGAYPVTSPKDVIEVLGVIREINEEKNDNVVGLSPSEEKLLGVLSVNPKHFDELIAETGLPVTELSELLLLLELKGLVQSLPGKFFQRMN</sequence>
<dbReference type="OrthoDB" id="9785707at2"/>
<dbReference type="PANTHER" id="PTHR43022:SF1">
    <property type="entry name" value="PROTEIN SMF"/>
    <property type="match status" value="1"/>
</dbReference>
<evidence type="ECO:0000259" key="2">
    <source>
        <dbReference type="Pfam" id="PF02481"/>
    </source>
</evidence>
<dbReference type="EMBL" id="LWLG01000007">
    <property type="protein sequence ID" value="OAQ20745.1"/>
    <property type="molecule type" value="Genomic_DNA"/>
</dbReference>
<dbReference type="Gene3D" id="1.10.10.10">
    <property type="entry name" value="Winged helix-like DNA-binding domain superfamily/Winged helix DNA-binding domain"/>
    <property type="match status" value="1"/>
</dbReference>
<dbReference type="STRING" id="999894.TDIS_1201"/>
<organism evidence="4 5">
    <name type="scientific">Thermosulfurimonas dismutans</name>
    <dbReference type="NCBI Taxonomy" id="999894"/>
    <lineage>
        <taxon>Bacteria</taxon>
        <taxon>Pseudomonadati</taxon>
        <taxon>Thermodesulfobacteriota</taxon>
        <taxon>Thermodesulfobacteria</taxon>
        <taxon>Thermodesulfobacteriales</taxon>
        <taxon>Thermodesulfobacteriaceae</taxon>
        <taxon>Thermosulfurimonas</taxon>
    </lineage>
</organism>
<dbReference type="Pfam" id="PF02481">
    <property type="entry name" value="DNA_processg_A"/>
    <property type="match status" value="1"/>
</dbReference>
<dbReference type="PATRIC" id="fig|999894.6.peg.1196"/>
<keyword evidence="5" id="KW-1185">Reference proteome</keyword>
<dbReference type="RefSeq" id="WP_068670351.1">
    <property type="nucleotide sequence ID" value="NZ_LWLG01000007.1"/>
</dbReference>
<comment type="similarity">
    <text evidence="1">Belongs to the DprA/Smf family.</text>
</comment>
<proteinExistence type="inferred from homology"/>
<dbReference type="InterPro" id="IPR041614">
    <property type="entry name" value="DprA_WH"/>
</dbReference>
<evidence type="ECO:0000256" key="1">
    <source>
        <dbReference type="ARBA" id="ARBA00006525"/>
    </source>
</evidence>
<dbReference type="Proteomes" id="UP000078390">
    <property type="component" value="Unassembled WGS sequence"/>
</dbReference>
<dbReference type="GO" id="GO:0009294">
    <property type="term" value="P:DNA-mediated transformation"/>
    <property type="evidence" value="ECO:0007669"/>
    <property type="project" value="InterPro"/>
</dbReference>
<gene>
    <name evidence="4" type="ORF">TDIS_1201</name>
</gene>
<reference evidence="4 5" key="1">
    <citation type="submission" date="2016-04" db="EMBL/GenBank/DDBJ databases">
        <title>Genome analysis of Thermosulfurimonas dismutans, the first thermophilic sulfur-disproportionating bacterium of the phylum Thermodesulfobacteria.</title>
        <authorList>
            <person name="Mardanov A.V."/>
            <person name="Beletsky A.V."/>
            <person name="Kadnikov V.V."/>
            <person name="Slobodkin A.I."/>
            <person name="Ravin N.V."/>
        </authorList>
    </citation>
    <scope>NUCLEOTIDE SEQUENCE [LARGE SCALE GENOMIC DNA]</scope>
    <source>
        <strain evidence="4 5">S95</strain>
    </source>
</reference>
<feature type="domain" description="DprA winged helix" evidence="3">
    <location>
        <begin position="279"/>
        <end position="331"/>
    </location>
</feature>
<accession>A0A179D3W1</accession>
<dbReference type="InterPro" id="IPR003488">
    <property type="entry name" value="DprA"/>
</dbReference>
<evidence type="ECO:0000313" key="5">
    <source>
        <dbReference type="Proteomes" id="UP000078390"/>
    </source>
</evidence>
<evidence type="ECO:0000313" key="4">
    <source>
        <dbReference type="EMBL" id="OAQ20745.1"/>
    </source>
</evidence>
<dbReference type="PANTHER" id="PTHR43022">
    <property type="entry name" value="PROTEIN SMF"/>
    <property type="match status" value="1"/>
</dbReference>
<dbReference type="AlphaFoldDB" id="A0A179D3W1"/>
<feature type="domain" description="Smf/DprA SLOG" evidence="2">
    <location>
        <begin position="54"/>
        <end position="263"/>
    </location>
</feature>
<name>A0A179D3W1_9BACT</name>
<dbReference type="SUPFAM" id="SSF102405">
    <property type="entry name" value="MCP/YpsA-like"/>
    <property type="match status" value="1"/>
</dbReference>
<protein>
    <submittedName>
        <fullName evidence="4">Rossmann fold nucleotide-binding protein Smf</fullName>
    </submittedName>
</protein>